<dbReference type="PROSITE" id="PS00639">
    <property type="entry name" value="THIOL_PROTEASE_HIS"/>
    <property type="match status" value="1"/>
</dbReference>
<comment type="similarity">
    <text evidence="1">Belongs to the peptidase C1 family.</text>
</comment>
<organism evidence="10 11">
    <name type="scientific">Henosepilachna vigintioctopunctata</name>
    <dbReference type="NCBI Taxonomy" id="420089"/>
    <lineage>
        <taxon>Eukaryota</taxon>
        <taxon>Metazoa</taxon>
        <taxon>Ecdysozoa</taxon>
        <taxon>Arthropoda</taxon>
        <taxon>Hexapoda</taxon>
        <taxon>Insecta</taxon>
        <taxon>Pterygota</taxon>
        <taxon>Neoptera</taxon>
        <taxon>Endopterygota</taxon>
        <taxon>Coleoptera</taxon>
        <taxon>Polyphaga</taxon>
        <taxon>Cucujiformia</taxon>
        <taxon>Coccinelloidea</taxon>
        <taxon>Coccinellidae</taxon>
        <taxon>Epilachninae</taxon>
        <taxon>Epilachnini</taxon>
        <taxon>Henosepilachna</taxon>
    </lineage>
</organism>
<dbReference type="Gene3D" id="3.90.70.10">
    <property type="entry name" value="Cysteine proteinases"/>
    <property type="match status" value="1"/>
</dbReference>
<evidence type="ECO:0000256" key="1">
    <source>
        <dbReference type="ARBA" id="ARBA00008455"/>
    </source>
</evidence>
<gene>
    <name evidence="10" type="ORF">WA026_009008</name>
</gene>
<dbReference type="InterPro" id="IPR013201">
    <property type="entry name" value="Prot_inhib_I29"/>
</dbReference>
<dbReference type="InterPro" id="IPR025660">
    <property type="entry name" value="Pept_his_AS"/>
</dbReference>
<dbReference type="FunFam" id="3.90.70.10:FF:000006">
    <property type="entry name" value="Cathepsin S"/>
    <property type="match status" value="1"/>
</dbReference>
<keyword evidence="5" id="KW-0865">Zymogen</keyword>
<dbReference type="PRINTS" id="PR00705">
    <property type="entry name" value="PAPAIN"/>
</dbReference>
<dbReference type="PANTHER" id="PTHR12411">
    <property type="entry name" value="CYSTEINE PROTEASE FAMILY C1-RELATED"/>
    <property type="match status" value="1"/>
</dbReference>
<dbReference type="SMART" id="SM00848">
    <property type="entry name" value="Inhibitor_I29"/>
    <property type="match status" value="1"/>
</dbReference>
<dbReference type="PROSITE" id="PS51257">
    <property type="entry name" value="PROKAR_LIPOPROTEIN"/>
    <property type="match status" value="1"/>
</dbReference>
<comment type="caution">
    <text evidence="10">The sequence shown here is derived from an EMBL/GenBank/DDBJ whole genome shotgun (WGS) entry which is preliminary data.</text>
</comment>
<keyword evidence="4" id="KW-0788">Thiol protease</keyword>
<keyword evidence="2" id="KW-0645">Protease</keyword>
<feature type="signal peptide" evidence="7">
    <location>
        <begin position="1"/>
        <end position="17"/>
    </location>
</feature>
<dbReference type="Pfam" id="PF08246">
    <property type="entry name" value="Inhibitor_I29"/>
    <property type="match status" value="1"/>
</dbReference>
<dbReference type="InterPro" id="IPR000668">
    <property type="entry name" value="Peptidase_C1A_C"/>
</dbReference>
<dbReference type="GO" id="GO:0008234">
    <property type="term" value="F:cysteine-type peptidase activity"/>
    <property type="evidence" value="ECO:0007669"/>
    <property type="project" value="UniProtKB-KW"/>
</dbReference>
<feature type="domain" description="Cathepsin propeptide inhibitor" evidence="9">
    <location>
        <begin position="27"/>
        <end position="87"/>
    </location>
</feature>
<dbReference type="Pfam" id="PF00112">
    <property type="entry name" value="Peptidase_C1"/>
    <property type="match status" value="1"/>
</dbReference>
<name>A0AAW1UXS8_9CUCU</name>
<dbReference type="AlphaFoldDB" id="A0AAW1UXS8"/>
<keyword evidence="3" id="KW-0378">Hydrolase</keyword>
<accession>A0AAW1UXS8</accession>
<proteinExistence type="inferred from homology"/>
<feature type="chain" id="PRO_5043788766" evidence="7">
    <location>
        <begin position="18"/>
        <end position="329"/>
    </location>
</feature>
<evidence type="ECO:0000256" key="4">
    <source>
        <dbReference type="ARBA" id="ARBA00022807"/>
    </source>
</evidence>
<dbReference type="PROSITE" id="PS00139">
    <property type="entry name" value="THIOL_PROTEASE_CYS"/>
    <property type="match status" value="1"/>
</dbReference>
<evidence type="ECO:0000259" key="8">
    <source>
        <dbReference type="SMART" id="SM00645"/>
    </source>
</evidence>
<evidence type="ECO:0000256" key="2">
    <source>
        <dbReference type="ARBA" id="ARBA00022670"/>
    </source>
</evidence>
<evidence type="ECO:0000259" key="9">
    <source>
        <dbReference type="SMART" id="SM00848"/>
    </source>
</evidence>
<dbReference type="CDD" id="cd02248">
    <property type="entry name" value="Peptidase_C1A"/>
    <property type="match status" value="1"/>
</dbReference>
<dbReference type="InterPro" id="IPR038765">
    <property type="entry name" value="Papain-like_cys_pep_sf"/>
</dbReference>
<dbReference type="InterPro" id="IPR000169">
    <property type="entry name" value="Pept_cys_AS"/>
</dbReference>
<keyword evidence="11" id="KW-1185">Reference proteome</keyword>
<dbReference type="Proteomes" id="UP001431783">
    <property type="component" value="Unassembled WGS sequence"/>
</dbReference>
<dbReference type="SUPFAM" id="SSF54001">
    <property type="entry name" value="Cysteine proteinases"/>
    <property type="match status" value="1"/>
</dbReference>
<dbReference type="InterPro" id="IPR013128">
    <property type="entry name" value="Peptidase_C1A"/>
</dbReference>
<evidence type="ECO:0000256" key="3">
    <source>
        <dbReference type="ARBA" id="ARBA00022801"/>
    </source>
</evidence>
<keyword evidence="7" id="KW-0732">Signal</keyword>
<evidence type="ECO:0000313" key="10">
    <source>
        <dbReference type="EMBL" id="KAK9884780.1"/>
    </source>
</evidence>
<feature type="domain" description="Peptidase C1A papain C-terminal" evidence="8">
    <location>
        <begin position="114"/>
        <end position="328"/>
    </location>
</feature>
<keyword evidence="6" id="KW-1015">Disulfide bond</keyword>
<evidence type="ECO:0000313" key="11">
    <source>
        <dbReference type="Proteomes" id="UP001431783"/>
    </source>
</evidence>
<protein>
    <submittedName>
        <fullName evidence="10">Uncharacterized protein</fullName>
    </submittedName>
</protein>
<sequence length="329" mass="37013">MRFAIFFVLVIASYACALEDEKVLQQFQEFQAKFGKSYRSPVEARKRLQIFKQQLEEIEAHNDLYAKGHKSYKKGVNQFADWTSDEFKQYVNKGLKGKPKLTGIMFEKSESFSAPESFDWRDKGAVTEVKDQGGCGSCWAFSTTGTVEGQLKIVNDNLISLSEQNLIDCSSYLGNTGCDGGEMYAGLDYVQAHGLEREEDYPYEEDDTGGCRADPSKIVTKISGYVTIPADDEDATRQALVVNGPLSVAIIAQNDFRLYAEGIFTDECDNEDSTNHGVLLVGYGSENGKDYYLIKNSWSSQWGENGYVKWAREPKNMCRVFSEPRYPLL</sequence>
<evidence type="ECO:0000256" key="6">
    <source>
        <dbReference type="ARBA" id="ARBA00023157"/>
    </source>
</evidence>
<evidence type="ECO:0000256" key="5">
    <source>
        <dbReference type="ARBA" id="ARBA00023145"/>
    </source>
</evidence>
<dbReference type="GO" id="GO:0006508">
    <property type="term" value="P:proteolysis"/>
    <property type="evidence" value="ECO:0007669"/>
    <property type="project" value="UniProtKB-KW"/>
</dbReference>
<dbReference type="InterPro" id="IPR039417">
    <property type="entry name" value="Peptidase_C1A_papain-like"/>
</dbReference>
<dbReference type="EMBL" id="JARQZJ010000094">
    <property type="protein sequence ID" value="KAK9884780.1"/>
    <property type="molecule type" value="Genomic_DNA"/>
</dbReference>
<reference evidence="10 11" key="1">
    <citation type="submission" date="2023-03" db="EMBL/GenBank/DDBJ databases">
        <title>Genome insight into feeding habits of ladybird beetles.</title>
        <authorList>
            <person name="Li H.-S."/>
            <person name="Huang Y.-H."/>
            <person name="Pang H."/>
        </authorList>
    </citation>
    <scope>NUCLEOTIDE SEQUENCE [LARGE SCALE GENOMIC DNA]</scope>
    <source>
        <strain evidence="10">SYSU_2023b</strain>
        <tissue evidence="10">Whole body</tissue>
    </source>
</reference>
<dbReference type="SMART" id="SM00645">
    <property type="entry name" value="Pept_C1"/>
    <property type="match status" value="1"/>
</dbReference>
<evidence type="ECO:0000256" key="7">
    <source>
        <dbReference type="SAM" id="SignalP"/>
    </source>
</evidence>